<protein>
    <submittedName>
        <fullName evidence="1">Uncharacterized protein</fullName>
    </submittedName>
</protein>
<proteinExistence type="predicted"/>
<evidence type="ECO:0000313" key="2">
    <source>
        <dbReference type="Proteomes" id="UP000215545"/>
    </source>
</evidence>
<keyword evidence="2" id="KW-1185">Reference proteome</keyword>
<reference evidence="2" key="1">
    <citation type="submission" date="2017-03" db="EMBL/GenBank/DDBJ databases">
        <title>Bacillus sp. V-88(T) DSM27956, whole genome shotgun sequencing project.</title>
        <authorList>
            <person name="Dastager S.G."/>
            <person name="Neurgaonkar P.S."/>
            <person name="Dharne M.S."/>
        </authorList>
    </citation>
    <scope>NUCLEOTIDE SEQUENCE [LARGE SCALE GENOMIC DNA]</scope>
    <source>
        <strain evidence="2">DSM 25145</strain>
    </source>
</reference>
<accession>A0ABX4E6C3</accession>
<organism evidence="1 2">
    <name type="scientific">Domibacillus enclensis</name>
    <dbReference type="NCBI Taxonomy" id="1017273"/>
    <lineage>
        <taxon>Bacteria</taxon>
        <taxon>Bacillati</taxon>
        <taxon>Bacillota</taxon>
        <taxon>Bacilli</taxon>
        <taxon>Bacillales</taxon>
        <taxon>Bacillaceae</taxon>
        <taxon>Domibacillus</taxon>
    </lineage>
</organism>
<evidence type="ECO:0000313" key="1">
    <source>
        <dbReference type="EMBL" id="OXS76541.1"/>
    </source>
</evidence>
<sequence>METKRQGPSVFHHVGKIGFILDGTRFFKNTCIPLTLLVSNIVKELLLSEEVLFIVWVQEQLLWKKVIFIFYYDLKSECSRIREKNVKNRSFFLGMFGNRRKIVKISSFCSFFCDKYRENVLSPLPLCDTINNVAASCAAKKWSGSSVG</sequence>
<gene>
    <name evidence="1" type="ORF">B1B05_12715</name>
</gene>
<dbReference type="EMBL" id="MWSK01000006">
    <property type="protein sequence ID" value="OXS76541.1"/>
    <property type="molecule type" value="Genomic_DNA"/>
</dbReference>
<name>A0ABX4E6C3_9BACI</name>
<dbReference type="Proteomes" id="UP000215545">
    <property type="component" value="Unassembled WGS sequence"/>
</dbReference>
<comment type="caution">
    <text evidence="1">The sequence shown here is derived from an EMBL/GenBank/DDBJ whole genome shotgun (WGS) entry which is preliminary data.</text>
</comment>